<dbReference type="AlphaFoldDB" id="S7US34"/>
<protein>
    <submittedName>
        <fullName evidence="1">Uncharacterized protein</fullName>
    </submittedName>
</protein>
<organism evidence="1 2">
    <name type="scientific">Alkalidesulfovibrio alkalitolerans DSM 16529</name>
    <dbReference type="NCBI Taxonomy" id="1121439"/>
    <lineage>
        <taxon>Bacteria</taxon>
        <taxon>Pseudomonadati</taxon>
        <taxon>Thermodesulfobacteriota</taxon>
        <taxon>Desulfovibrionia</taxon>
        <taxon>Desulfovibrionales</taxon>
        <taxon>Desulfovibrionaceae</taxon>
        <taxon>Alkalidesulfovibrio</taxon>
    </lineage>
</organism>
<proteinExistence type="predicted"/>
<keyword evidence="2" id="KW-1185">Reference proteome</keyword>
<sequence length="32" mass="3694">MRTNPAARTRFQAVFFGFFFFRSARGHGERAG</sequence>
<dbReference type="EMBL" id="ATHI01000005">
    <property type="protein sequence ID" value="EPR35118.1"/>
    <property type="molecule type" value="Genomic_DNA"/>
</dbReference>
<evidence type="ECO:0000313" key="2">
    <source>
        <dbReference type="Proteomes" id="UP000014975"/>
    </source>
</evidence>
<dbReference type="STRING" id="1121439.dsat_2481"/>
<reference evidence="1 2" key="1">
    <citation type="journal article" date="2013" name="Genome Announc.">
        <title>Draft genome sequences for three mercury-methylating, sulfate-reducing bacteria.</title>
        <authorList>
            <person name="Brown S.D."/>
            <person name="Hurt R.A.Jr."/>
            <person name="Gilmour C.C."/>
            <person name="Elias D.A."/>
        </authorList>
    </citation>
    <scope>NUCLEOTIDE SEQUENCE [LARGE SCALE GENOMIC DNA]</scope>
    <source>
        <strain evidence="1 2">DSM 16529</strain>
    </source>
</reference>
<name>S7US34_9BACT</name>
<comment type="caution">
    <text evidence="1">The sequence shown here is derived from an EMBL/GenBank/DDBJ whole genome shotgun (WGS) entry which is preliminary data.</text>
</comment>
<accession>S7US34</accession>
<evidence type="ECO:0000313" key="1">
    <source>
        <dbReference type="EMBL" id="EPR35118.1"/>
    </source>
</evidence>
<dbReference type="Proteomes" id="UP000014975">
    <property type="component" value="Unassembled WGS sequence"/>
</dbReference>
<gene>
    <name evidence="1" type="ORF">dsat_2481</name>
</gene>